<comment type="caution">
    <text evidence="2">The sequence shown here is derived from an EMBL/GenBank/DDBJ whole genome shotgun (WGS) entry which is preliminary data.</text>
</comment>
<feature type="region of interest" description="Disordered" evidence="1">
    <location>
        <begin position="137"/>
        <end position="168"/>
    </location>
</feature>
<name>A0ABR2Z2S5_9CHLO</name>
<accession>A0ABR2Z2S5</accession>
<dbReference type="Proteomes" id="UP001491310">
    <property type="component" value="Unassembled WGS sequence"/>
</dbReference>
<dbReference type="EMBL" id="JALJOT010000001">
    <property type="protein sequence ID" value="KAK9918287.1"/>
    <property type="molecule type" value="Genomic_DNA"/>
</dbReference>
<feature type="compositionally biased region" description="Polar residues" evidence="1">
    <location>
        <begin position="142"/>
        <end position="168"/>
    </location>
</feature>
<reference evidence="2 3" key="1">
    <citation type="journal article" date="2024" name="Nat. Commun.">
        <title>Phylogenomics reveals the evolutionary origins of lichenization in chlorophyte algae.</title>
        <authorList>
            <person name="Puginier C."/>
            <person name="Libourel C."/>
            <person name="Otte J."/>
            <person name="Skaloud P."/>
            <person name="Haon M."/>
            <person name="Grisel S."/>
            <person name="Petersen M."/>
            <person name="Berrin J.G."/>
            <person name="Delaux P.M."/>
            <person name="Dal Grande F."/>
            <person name="Keller J."/>
        </authorList>
    </citation>
    <scope>NUCLEOTIDE SEQUENCE [LARGE SCALE GENOMIC DNA]</scope>
    <source>
        <strain evidence="2 3">SAG 216-7</strain>
    </source>
</reference>
<protein>
    <submittedName>
        <fullName evidence="2">Uncharacterized protein</fullName>
    </submittedName>
</protein>
<keyword evidence="3" id="KW-1185">Reference proteome</keyword>
<proteinExistence type="predicted"/>
<evidence type="ECO:0000256" key="1">
    <source>
        <dbReference type="SAM" id="MobiDB-lite"/>
    </source>
</evidence>
<evidence type="ECO:0000313" key="3">
    <source>
        <dbReference type="Proteomes" id="UP001491310"/>
    </source>
</evidence>
<sequence>MVAGTTVFGNASTDQADLALINQDGFLYPNITDDGLLDSTISEMYSFNNTCATGYVIVANSTMQVILVNIYTGTIEQRCDVIRTRDCTLETYELDPDAAYTLYGSMQDSLDPIHYAFNLSLTACTQTNVAIATGKARPPTFEPSSLRSPSPGQTPSTKLPSQKPTKTAPASTTIYYPYMSYLDDMAISRRPYVAFAVLGAQDVTYSVAAVTAVDNYIVNVPLQGYLVALTDFAVWQNTTGSISLLSALAVSGGGCTTQKSTGPCRGKAHFSVSVAAAPSPALDSNSDSTDGDIYMLMLFTDGSRWKQLLAGRDSPYFARVSVTYCMAAAGGLCGSPVA</sequence>
<organism evidence="2 3">
    <name type="scientific">Coccomyxa subellipsoidea</name>
    <dbReference type="NCBI Taxonomy" id="248742"/>
    <lineage>
        <taxon>Eukaryota</taxon>
        <taxon>Viridiplantae</taxon>
        <taxon>Chlorophyta</taxon>
        <taxon>core chlorophytes</taxon>
        <taxon>Trebouxiophyceae</taxon>
        <taxon>Trebouxiophyceae incertae sedis</taxon>
        <taxon>Coccomyxaceae</taxon>
        <taxon>Coccomyxa</taxon>
    </lineage>
</organism>
<gene>
    <name evidence="2" type="ORF">WJX75_002845</name>
</gene>
<evidence type="ECO:0000313" key="2">
    <source>
        <dbReference type="EMBL" id="KAK9918287.1"/>
    </source>
</evidence>